<proteinExistence type="inferred from homology"/>
<dbReference type="Gene3D" id="3.40.50.2000">
    <property type="entry name" value="Glycogen Phosphorylase B"/>
    <property type="match status" value="3"/>
</dbReference>
<dbReference type="InterPro" id="IPR000811">
    <property type="entry name" value="Glyco_trans_35"/>
</dbReference>
<dbReference type="SUPFAM" id="SSF53756">
    <property type="entry name" value="UDP-Glycosyltransferase/glycogen phosphorylase"/>
    <property type="match status" value="1"/>
</dbReference>
<evidence type="ECO:0000313" key="6">
    <source>
        <dbReference type="Proteomes" id="UP001595776"/>
    </source>
</evidence>
<reference evidence="6" key="1">
    <citation type="journal article" date="2019" name="Int. J. Syst. Evol. Microbiol.">
        <title>The Global Catalogue of Microorganisms (GCM) 10K type strain sequencing project: providing services to taxonomists for standard genome sequencing and annotation.</title>
        <authorList>
            <consortium name="The Broad Institute Genomics Platform"/>
            <consortium name="The Broad Institute Genome Sequencing Center for Infectious Disease"/>
            <person name="Wu L."/>
            <person name="Ma J."/>
        </authorList>
    </citation>
    <scope>NUCLEOTIDE SEQUENCE [LARGE SCALE GENOMIC DNA]</scope>
    <source>
        <strain evidence="6">CGMCC 1.15304</strain>
    </source>
</reference>
<evidence type="ECO:0000259" key="4">
    <source>
        <dbReference type="Pfam" id="PF11897"/>
    </source>
</evidence>
<evidence type="ECO:0000313" key="5">
    <source>
        <dbReference type="EMBL" id="MFC4346841.1"/>
    </source>
</evidence>
<evidence type="ECO:0000256" key="1">
    <source>
        <dbReference type="ARBA" id="ARBA00001275"/>
    </source>
</evidence>
<feature type="domain" description="DUF3417" evidence="4">
    <location>
        <begin position="11"/>
        <end position="114"/>
    </location>
</feature>
<dbReference type="InterPro" id="IPR052182">
    <property type="entry name" value="Glycogen/Maltodextrin_Phosph"/>
</dbReference>
<name>A0ABV8U7U6_9PROT</name>
<dbReference type="InterPro" id="IPR011834">
    <property type="entry name" value="Agluc_phsphrylas"/>
</dbReference>
<dbReference type="EMBL" id="JBHSCR010000001">
    <property type="protein sequence ID" value="MFC4346841.1"/>
    <property type="molecule type" value="Genomic_DNA"/>
</dbReference>
<dbReference type="Pfam" id="PF00343">
    <property type="entry name" value="Phosphorylase"/>
    <property type="match status" value="1"/>
</dbReference>
<keyword evidence="6" id="KW-1185">Reference proteome</keyword>
<dbReference type="Proteomes" id="UP001595776">
    <property type="component" value="Unassembled WGS sequence"/>
</dbReference>
<gene>
    <name evidence="5" type="primary">glgP</name>
    <name evidence="5" type="ORF">ACFO5Q_03165</name>
</gene>
<dbReference type="PANTHER" id="PTHR42655:SF1">
    <property type="entry name" value="GLYCOGEN PHOSPHORYLASE"/>
    <property type="match status" value="1"/>
</dbReference>
<dbReference type="PANTHER" id="PTHR42655">
    <property type="entry name" value="GLYCOGEN PHOSPHORYLASE"/>
    <property type="match status" value="1"/>
</dbReference>
<keyword evidence="3" id="KW-0021">Allosteric enzyme</keyword>
<organism evidence="5 6">
    <name type="scientific">Kordiimonas lipolytica</name>
    <dbReference type="NCBI Taxonomy" id="1662421"/>
    <lineage>
        <taxon>Bacteria</taxon>
        <taxon>Pseudomonadati</taxon>
        <taxon>Pseudomonadota</taxon>
        <taxon>Alphaproteobacteria</taxon>
        <taxon>Kordiimonadales</taxon>
        <taxon>Kordiimonadaceae</taxon>
        <taxon>Kordiimonas</taxon>
    </lineage>
</organism>
<dbReference type="RefSeq" id="WP_068147877.1">
    <property type="nucleotide sequence ID" value="NZ_JBHSCR010000001.1"/>
</dbReference>
<evidence type="ECO:0000256" key="3">
    <source>
        <dbReference type="ARBA" id="ARBA00022533"/>
    </source>
</evidence>
<comment type="caution">
    <text evidence="5">The sequence shown here is derived from an EMBL/GenBank/DDBJ whole genome shotgun (WGS) entry which is preliminary data.</text>
</comment>
<dbReference type="NCBIfam" id="TIGR02094">
    <property type="entry name" value="more_P_ylases"/>
    <property type="match status" value="1"/>
</dbReference>
<protein>
    <submittedName>
        <fullName evidence="5">Alpha-glucan family phosphorylase</fullName>
    </submittedName>
</protein>
<comment type="catalytic activity">
    <reaction evidence="1">
        <text>[(1-&gt;4)-alpha-D-glucosyl](n) + phosphate = [(1-&gt;4)-alpha-D-glucosyl](n-1) + alpha-D-glucose 1-phosphate</text>
        <dbReference type="Rhea" id="RHEA:41732"/>
        <dbReference type="Rhea" id="RHEA-COMP:9584"/>
        <dbReference type="Rhea" id="RHEA-COMP:9586"/>
        <dbReference type="ChEBI" id="CHEBI:15444"/>
        <dbReference type="ChEBI" id="CHEBI:43474"/>
        <dbReference type="ChEBI" id="CHEBI:58601"/>
        <dbReference type="EC" id="2.4.1.1"/>
    </reaction>
</comment>
<evidence type="ECO:0000256" key="2">
    <source>
        <dbReference type="ARBA" id="ARBA00006047"/>
    </source>
</evidence>
<comment type="similarity">
    <text evidence="2">Belongs to the glycogen phosphorylase family.</text>
</comment>
<dbReference type="InterPro" id="IPR024517">
    <property type="entry name" value="Glycogen_phosphorylase_DUF3417"/>
</dbReference>
<dbReference type="Pfam" id="PF11897">
    <property type="entry name" value="DUF3417"/>
    <property type="match status" value="1"/>
</dbReference>
<dbReference type="PIRSF" id="PIRSF000460">
    <property type="entry name" value="Pprylas_GlgP"/>
    <property type="match status" value="1"/>
</dbReference>
<sequence>MASPPNALMRQKLEQLSLDLFWSWSHAGDAVWRQLDQAVWDRTENPRFLLQQLPADRLEACLSDPALLQDVNALIQERQRYRDRQLWTDNLPKDLRTPRSIAYFSMEFGLSEALPLYAGGLGMLAGDYLKAASDLGVPAVGIGLLYQEGYCRQFIDAAGQQAEAFPYSEPAYLPIEPVPSPNGNHLRIQLELPGRLLSIRVWQATVGRVKLYLLDSNDLLNSATDRGITAKLYTNDPETRFLQELVLGIGGWRLIETLNLPIDVCHLNEGHTAMVVLARTLSIMARTGRSFWPAFWIARAGTIFTTHTPVSAGFDRYSPVEVPLPTNYIRDILKRYDIEADLVLALGRLNPSDTSEPFNMTWLAVRGSAMINGVSQRHAHVSQQLFAPLYPRWPTEEVPVSHVTNGVHTPSWDSKWADDLWTCACGKSRWCGTTEELPVGIENLSDQVLWTFRAQQRSDLIVKLRRRLEAQQKTHAGTRSHVDPDTLFDPNVLTLGFARRFTDYKRAGLLLSDHARLKRLLNNPNRPVQIVVAGKAHSNDPQGKQLVAEWVAFTQQPDVSHRAVFLEDYDIRLAQDLVAGVDVWINTPRPPMEACGTSGMKTLVNGGLNLSVPDGWWAEAHNGKSGWAIGTGAWTNGVSGVLSEAEKNSRDTADAEALYQVLENEIVPEFYERPDGALPDAWVARVRTSMANLAPHFSANRMVREYYNSYYCPAAAAYHTRQKEGGKLGQTLEDWKNFLVRHWNQIHFGTLESEPCVRGVAFSVQVYLGEISPDEIRVELYADGAGTGSSPFRKIMTRADNLPGAEHGYIYQLTIPIDRPPSAYTPRVIAHNEHAFLPAELPLIRWQH</sequence>
<accession>A0ABV8U7U6</accession>